<name>A0AB32WYQ1_THECC</name>
<dbReference type="GO" id="GO:0043531">
    <property type="term" value="F:ADP binding"/>
    <property type="evidence" value="ECO:0007669"/>
    <property type="project" value="InterPro"/>
</dbReference>
<accession>A0AB32WYQ1</accession>
<dbReference type="InterPro" id="IPR056789">
    <property type="entry name" value="LRR_R13L1-DRL21"/>
</dbReference>
<reference evidence="12" key="2">
    <citation type="submission" date="2025-08" db="UniProtKB">
        <authorList>
            <consortium name="RefSeq"/>
        </authorList>
    </citation>
    <scope>IDENTIFICATION</scope>
</reference>
<dbReference type="Gene3D" id="3.40.50.300">
    <property type="entry name" value="P-loop containing nucleotide triphosphate hydrolases"/>
    <property type="match status" value="1"/>
</dbReference>
<dbReference type="InterPro" id="IPR027417">
    <property type="entry name" value="P-loop_NTPase"/>
</dbReference>
<dbReference type="GO" id="GO:0005524">
    <property type="term" value="F:ATP binding"/>
    <property type="evidence" value="ECO:0007669"/>
    <property type="project" value="UniProtKB-KW"/>
</dbReference>
<evidence type="ECO:0000259" key="8">
    <source>
        <dbReference type="Pfam" id="PF18052"/>
    </source>
</evidence>
<gene>
    <name evidence="12" type="primary">LOC18587224</name>
</gene>
<dbReference type="PRINTS" id="PR00364">
    <property type="entry name" value="DISEASERSIST"/>
</dbReference>
<reference evidence="11" key="1">
    <citation type="journal article" date="1997" name="Nucleic Acids Res.">
        <title>tRNAscan-SE: a program for improved detection of transfer RNA genes in genomic sequence.</title>
        <authorList>
            <person name="Lowe T.M."/>
            <person name="Eddy S.R."/>
        </authorList>
    </citation>
    <scope>NUCLEOTIDE SEQUENCE [LARGE SCALE GENOMIC DNA]</scope>
    <source>
        <strain evidence="11">r\B97-61/B2</strain>
    </source>
</reference>
<evidence type="ECO:0000259" key="10">
    <source>
        <dbReference type="Pfam" id="PF25019"/>
    </source>
</evidence>
<evidence type="ECO:0000256" key="5">
    <source>
        <dbReference type="ARBA" id="ARBA00022840"/>
    </source>
</evidence>
<dbReference type="PANTHER" id="PTHR36766:SF51">
    <property type="entry name" value="DISEASE RESISTANCE RPP13-LIKE PROTEIN 1"/>
    <property type="match status" value="1"/>
</dbReference>
<feature type="domain" description="R13L1/DRL21-like LRR repeat region" evidence="10">
    <location>
        <begin position="459"/>
        <end position="584"/>
    </location>
</feature>
<evidence type="ECO:0000256" key="1">
    <source>
        <dbReference type="ARBA" id="ARBA00022614"/>
    </source>
</evidence>
<dbReference type="Gramene" id="Tc10v2_t012160.1">
    <property type="protein sequence ID" value="Tc10v2_p012160.1"/>
    <property type="gene ID" value="Tc10v2_g012160"/>
</dbReference>
<dbReference type="GO" id="GO:0006952">
    <property type="term" value="P:defense response"/>
    <property type="evidence" value="ECO:0007669"/>
    <property type="project" value="UniProtKB-KW"/>
</dbReference>
<dbReference type="AlphaFoldDB" id="A0AB32WYQ1"/>
<evidence type="ECO:0000313" key="11">
    <source>
        <dbReference type="Proteomes" id="UP000694886"/>
    </source>
</evidence>
<keyword evidence="4" id="KW-0611">Plant defense</keyword>
<dbReference type="InterPro" id="IPR041118">
    <property type="entry name" value="Rx_N"/>
</dbReference>
<dbReference type="InterPro" id="IPR032675">
    <property type="entry name" value="LRR_dom_sf"/>
</dbReference>
<organism evidence="11 12">
    <name type="scientific">Theobroma cacao</name>
    <name type="common">Cacao</name>
    <name type="synonym">Cocoa</name>
    <dbReference type="NCBI Taxonomy" id="3641"/>
    <lineage>
        <taxon>Eukaryota</taxon>
        <taxon>Viridiplantae</taxon>
        <taxon>Streptophyta</taxon>
        <taxon>Embryophyta</taxon>
        <taxon>Tracheophyta</taxon>
        <taxon>Spermatophyta</taxon>
        <taxon>Magnoliopsida</taxon>
        <taxon>eudicotyledons</taxon>
        <taxon>Gunneridae</taxon>
        <taxon>Pentapetalae</taxon>
        <taxon>rosids</taxon>
        <taxon>malvids</taxon>
        <taxon>Malvales</taxon>
        <taxon>Malvaceae</taxon>
        <taxon>Byttnerioideae</taxon>
        <taxon>Theobroma</taxon>
    </lineage>
</organism>
<protein>
    <submittedName>
        <fullName evidence="12">Disease resistance protein RGA3</fullName>
    </submittedName>
</protein>
<feature type="domain" description="Disease resistance N-terminal" evidence="8">
    <location>
        <begin position="18"/>
        <end position="77"/>
    </location>
</feature>
<dbReference type="RefSeq" id="XP_017984379.1">
    <property type="nucleotide sequence ID" value="XM_018128890.1"/>
</dbReference>
<dbReference type="Pfam" id="PF25019">
    <property type="entry name" value="LRR_R13L1-DRL21"/>
    <property type="match status" value="1"/>
</dbReference>
<dbReference type="FunFam" id="1.10.10.10:FF:000322">
    <property type="entry name" value="Probable disease resistance protein At1g63360"/>
    <property type="match status" value="1"/>
</dbReference>
<dbReference type="InterPro" id="IPR036388">
    <property type="entry name" value="WH-like_DNA-bd_sf"/>
</dbReference>
<evidence type="ECO:0000259" key="9">
    <source>
        <dbReference type="Pfam" id="PF23559"/>
    </source>
</evidence>
<keyword evidence="3" id="KW-0547">Nucleotide-binding</keyword>
<evidence type="ECO:0000256" key="2">
    <source>
        <dbReference type="ARBA" id="ARBA00022737"/>
    </source>
</evidence>
<evidence type="ECO:0000259" key="7">
    <source>
        <dbReference type="Pfam" id="PF00931"/>
    </source>
</evidence>
<dbReference type="InterPro" id="IPR058922">
    <property type="entry name" value="WHD_DRP"/>
</dbReference>
<evidence type="ECO:0000256" key="3">
    <source>
        <dbReference type="ARBA" id="ARBA00022741"/>
    </source>
</evidence>
<keyword evidence="2" id="KW-0677">Repeat</keyword>
<dbReference type="Pfam" id="PF23559">
    <property type="entry name" value="WHD_DRP"/>
    <property type="match status" value="1"/>
</dbReference>
<dbReference type="Proteomes" id="UP000694886">
    <property type="component" value="Chromosome 10"/>
</dbReference>
<dbReference type="Pfam" id="PF00931">
    <property type="entry name" value="NB-ARC"/>
    <property type="match status" value="1"/>
</dbReference>
<sequence length="972" mass="111268">MSFFDALSAIREVVVSKFLDFLIDKLVSSDFLQFATEKKIHLEIEKLKTELLEIRAVLDDAEERQLKDSDMMSKINDVTARLKDLEPQKKKLQKRTRDYRRSKRIEERPQPTSVEIETHVYGRDKDKETILELPFKSDDERNFVIPIVGMGGVGKTTLAQLVYNDAKSEIWQLSEHQCGIIPALQLSYHHLPPHLRRCFAYCSIFPKDYEFEEEEIILLWRAEGFLQEARDRQRIEDLGHQYFRNLLSRSLLQISSNDNSRFVMHDLIHDLAQSVAGEICFRIERDKQISKQARHLSYIADECDGIKKFKGIWEAKYLRTFLPLRLSSYGNGFVTSNVLTCLLPCLRCLRVLSLKGYKIKVLSDFIGDLKHLRYLYISRTFIRSLPESISTLYNLETLLLRRCEHLVKQPSEMENLVNLCHLDIIDAIRLQGMPSNFGRLTNLQTLSNFVAGKRKGYQIRELKDLTKLKGQLCISGLENVIETQDACGAKLQEKMGLDGLELKWCSCFGNATEEVEKKVLDSLQPSKKLKKLTIVGYCGDTLAKWVGDSSFNNLLSLSLINCLNCMSLPSIGKLPLLKEVCIQGLHNVTSVGLEFLGENTPNAFSSLEILRFGYMLNWENWEVDDEAMKFSKLRELHICYCSELLGSIPESLPALEKLVIKSCEKLEISISSFPKLSELEIDECEKVVYKGFADHSSLQKVFFSNIPKFTCTRECLRLGSIRVESLKILRCEELFSSRENNWGLLTQSMSLGNLTIRGCAQLLSIGVEGEREELMQLKIPYSIERMVVEDCEKLEKISTTLQSFTSLRVLVLESCPKLISLSKSNLPLSRNRLRIWFCHNLRCLWDEGENINIDSAFLLEHLNVLGCSSLVSLSSRGQLPRGLKELQIEYCPKLESIAQEIQQNAALECILISDCDKINYLPQGLNRLCHLQKINIECTNLVSFPEIGLPATNLKVLYLSNCTNLQDLPHDY</sequence>
<feature type="compositionally biased region" description="Basic residues" evidence="6">
    <location>
        <begin position="90"/>
        <end position="103"/>
    </location>
</feature>
<dbReference type="GO" id="GO:0051707">
    <property type="term" value="P:response to other organism"/>
    <property type="evidence" value="ECO:0007669"/>
    <property type="project" value="UniProtKB-ARBA"/>
</dbReference>
<keyword evidence="5" id="KW-0067">ATP-binding</keyword>
<keyword evidence="1" id="KW-0433">Leucine-rich repeat</keyword>
<dbReference type="Gene3D" id="1.10.10.10">
    <property type="entry name" value="Winged helix-like DNA-binding domain superfamily/Winged helix DNA-binding domain"/>
    <property type="match status" value="1"/>
</dbReference>
<dbReference type="Pfam" id="PF18052">
    <property type="entry name" value="Rx_N"/>
    <property type="match status" value="1"/>
</dbReference>
<feature type="domain" description="Disease resistance protein winged helix" evidence="9">
    <location>
        <begin position="204"/>
        <end position="272"/>
    </location>
</feature>
<feature type="region of interest" description="Disordered" evidence="6">
    <location>
        <begin position="89"/>
        <end position="111"/>
    </location>
</feature>
<dbReference type="Gene3D" id="3.80.10.10">
    <property type="entry name" value="Ribonuclease Inhibitor"/>
    <property type="match status" value="2"/>
</dbReference>
<evidence type="ECO:0000313" key="12">
    <source>
        <dbReference type="RefSeq" id="XP_017984379.1"/>
    </source>
</evidence>
<dbReference type="KEGG" id="tcc:18587224"/>
<evidence type="ECO:0000256" key="6">
    <source>
        <dbReference type="SAM" id="MobiDB-lite"/>
    </source>
</evidence>
<dbReference type="GeneID" id="18587224"/>
<feature type="domain" description="NB-ARC" evidence="7">
    <location>
        <begin position="125"/>
        <end position="167"/>
    </location>
</feature>
<proteinExistence type="predicted"/>
<dbReference type="SUPFAM" id="SSF52540">
    <property type="entry name" value="P-loop containing nucleoside triphosphate hydrolases"/>
    <property type="match status" value="1"/>
</dbReference>
<dbReference type="PANTHER" id="PTHR36766">
    <property type="entry name" value="PLANT BROAD-SPECTRUM MILDEW RESISTANCE PROTEIN RPW8"/>
    <property type="match status" value="1"/>
</dbReference>
<dbReference type="InterPro" id="IPR002182">
    <property type="entry name" value="NB-ARC"/>
</dbReference>
<evidence type="ECO:0000256" key="4">
    <source>
        <dbReference type="ARBA" id="ARBA00022821"/>
    </source>
</evidence>
<dbReference type="SUPFAM" id="SSF52058">
    <property type="entry name" value="L domain-like"/>
    <property type="match status" value="2"/>
</dbReference>